<dbReference type="GO" id="GO:0004365">
    <property type="term" value="F:glyceraldehyde-3-phosphate dehydrogenase (NAD+) (phosphorylating) activity"/>
    <property type="evidence" value="ECO:0007669"/>
    <property type="project" value="UniProtKB-UniRule"/>
</dbReference>
<dbReference type="Pfam" id="PF02800">
    <property type="entry name" value="Gp_dh_C"/>
    <property type="match status" value="1"/>
</dbReference>
<dbReference type="GO" id="GO:0005737">
    <property type="term" value="C:cytoplasm"/>
    <property type="evidence" value="ECO:0007669"/>
    <property type="project" value="UniProtKB-SubCell"/>
</dbReference>
<keyword evidence="4 10" id="KW-0521">NADP</keyword>
<dbReference type="SMART" id="SM00846">
    <property type="entry name" value="Gp_dh_N"/>
    <property type="match status" value="1"/>
</dbReference>
<comment type="pathway">
    <text evidence="1 10 12">Carbohydrate degradation; glycolysis; pyruvate from D-glyceraldehyde 3-phosphate: step 1/5.</text>
</comment>
<protein>
    <recommendedName>
        <fullName evidence="10 12">Glyceraldehyde-3-phosphate dehydrogenase</fullName>
        <shortName evidence="10">GAPDH</shortName>
        <ecNumber evidence="10 12">1.2.1.59</ecNumber>
    </recommendedName>
    <alternativeName>
        <fullName evidence="10">NAD(P)-dependent glyceraldehyde-3-phosphate dehydrogenase</fullName>
    </alternativeName>
</protein>
<keyword evidence="15" id="KW-1185">Reference proteome</keyword>
<dbReference type="InterPro" id="IPR020829">
    <property type="entry name" value="GlycerAld_3-P_DH_cat"/>
</dbReference>
<dbReference type="SUPFAM" id="SSF55347">
    <property type="entry name" value="Glyceraldehyde-3-phosphate dehydrogenase-like, C-terminal domain"/>
    <property type="match status" value="1"/>
</dbReference>
<comment type="catalytic activity">
    <reaction evidence="9 10 12">
        <text>D-glyceraldehyde 3-phosphate + phosphate + NAD(+) = (2R)-3-phospho-glyceroyl phosphate + NADH + H(+)</text>
        <dbReference type="Rhea" id="RHEA:10300"/>
        <dbReference type="ChEBI" id="CHEBI:15378"/>
        <dbReference type="ChEBI" id="CHEBI:43474"/>
        <dbReference type="ChEBI" id="CHEBI:57540"/>
        <dbReference type="ChEBI" id="CHEBI:57604"/>
        <dbReference type="ChEBI" id="CHEBI:57945"/>
        <dbReference type="ChEBI" id="CHEBI:59776"/>
        <dbReference type="EC" id="1.2.1.59"/>
    </reaction>
</comment>
<feature type="binding site" evidence="10">
    <location>
        <position position="298"/>
    </location>
    <ligand>
        <name>NAD(+)</name>
        <dbReference type="ChEBI" id="CHEBI:57540"/>
    </ligand>
</feature>
<feature type="binding site" evidence="10">
    <location>
        <begin position="194"/>
        <end position="195"/>
    </location>
    <ligand>
        <name>D-glyceraldehyde 3-phosphate</name>
        <dbReference type="ChEBI" id="CHEBI:59776"/>
    </ligand>
</feature>
<feature type="binding site" evidence="10">
    <location>
        <begin position="139"/>
        <end position="141"/>
    </location>
    <ligand>
        <name>D-glyceraldehyde 3-phosphate</name>
        <dbReference type="ChEBI" id="CHEBI:59776"/>
    </ligand>
</feature>
<dbReference type="Proteomes" id="UP001149411">
    <property type="component" value="Unassembled WGS sequence"/>
</dbReference>
<evidence type="ECO:0000256" key="2">
    <source>
        <dbReference type="ARBA" id="ARBA00007406"/>
    </source>
</evidence>
<feature type="active site" description="Nucleophile" evidence="10 11">
    <location>
        <position position="140"/>
    </location>
</feature>
<proteinExistence type="inferred from homology"/>
<evidence type="ECO:0000313" key="15">
    <source>
        <dbReference type="Proteomes" id="UP001149411"/>
    </source>
</evidence>
<dbReference type="SUPFAM" id="SSF51735">
    <property type="entry name" value="NAD(P)-binding Rossmann-fold domains"/>
    <property type="match status" value="1"/>
</dbReference>
<dbReference type="InterPro" id="IPR006436">
    <property type="entry name" value="Glyceraldehyde-3-P_DH_2_arc"/>
</dbReference>
<dbReference type="AlphaFoldDB" id="A0A9Q4C2P6"/>
<evidence type="ECO:0000256" key="5">
    <source>
        <dbReference type="ARBA" id="ARBA00023002"/>
    </source>
</evidence>
<gene>
    <name evidence="10" type="primary">gap</name>
    <name evidence="14" type="ORF">EGH25_01120</name>
</gene>
<dbReference type="GO" id="GO:0006096">
    <property type="term" value="P:glycolytic process"/>
    <property type="evidence" value="ECO:0007669"/>
    <property type="project" value="UniProtKB-UniRule"/>
</dbReference>
<comment type="catalytic activity">
    <reaction evidence="8 10 12">
        <text>D-glyceraldehyde 3-phosphate + phosphate + NADP(+) = (2R)-3-phospho-glyceroyl phosphate + NADPH + H(+)</text>
        <dbReference type="Rhea" id="RHEA:10296"/>
        <dbReference type="ChEBI" id="CHEBI:15378"/>
        <dbReference type="ChEBI" id="CHEBI:43474"/>
        <dbReference type="ChEBI" id="CHEBI:57604"/>
        <dbReference type="ChEBI" id="CHEBI:57783"/>
        <dbReference type="ChEBI" id="CHEBI:58349"/>
        <dbReference type="ChEBI" id="CHEBI:59776"/>
        <dbReference type="EC" id="1.2.1.59"/>
    </reaction>
</comment>
<dbReference type="PROSITE" id="PS00071">
    <property type="entry name" value="GAPDH"/>
    <property type="match status" value="1"/>
</dbReference>
<dbReference type="InterPro" id="IPR020828">
    <property type="entry name" value="GlycerAld_3-P_DH_NAD(P)-bd"/>
</dbReference>
<dbReference type="CDD" id="cd02278">
    <property type="entry name" value="GAPDH_II_N"/>
    <property type="match status" value="1"/>
</dbReference>
<dbReference type="Gene3D" id="3.30.360.10">
    <property type="entry name" value="Dihydrodipicolinate Reductase, domain 2"/>
    <property type="match status" value="1"/>
</dbReference>
<comment type="subcellular location">
    <subcellularLocation>
        <location evidence="10 12">Cytoplasm</location>
    </subcellularLocation>
</comment>
<name>A0A9Q4C2P6_9EURY</name>
<dbReference type="NCBIfam" id="TIGR01546">
    <property type="entry name" value="GAPDH-II_archae"/>
    <property type="match status" value="1"/>
</dbReference>
<dbReference type="InterPro" id="IPR036291">
    <property type="entry name" value="NAD(P)-bd_dom_sf"/>
</dbReference>
<feature type="binding site" evidence="10">
    <location>
        <position position="110"/>
    </location>
    <ligand>
        <name>NAD(+)</name>
        <dbReference type="ChEBI" id="CHEBI:57540"/>
    </ligand>
</feature>
<feature type="domain" description="Glyceraldehyde 3-phosphate dehydrogenase NAD(P) binding" evidence="13">
    <location>
        <begin position="2"/>
        <end position="140"/>
    </location>
</feature>
<accession>A0A9Q4C2P6</accession>
<evidence type="ECO:0000256" key="8">
    <source>
        <dbReference type="ARBA" id="ARBA00048067"/>
    </source>
</evidence>
<evidence type="ECO:0000256" key="4">
    <source>
        <dbReference type="ARBA" id="ARBA00022857"/>
    </source>
</evidence>
<dbReference type="EC" id="1.2.1.59" evidence="10 12"/>
<evidence type="ECO:0000313" key="14">
    <source>
        <dbReference type="EMBL" id="MCX2817961.1"/>
    </source>
</evidence>
<evidence type="ECO:0000259" key="13">
    <source>
        <dbReference type="SMART" id="SM00846"/>
    </source>
</evidence>
<dbReference type="NCBIfam" id="NF003251">
    <property type="entry name" value="PRK04207.1"/>
    <property type="match status" value="1"/>
</dbReference>
<dbReference type="GO" id="GO:0050661">
    <property type="term" value="F:NADP binding"/>
    <property type="evidence" value="ECO:0007669"/>
    <property type="project" value="UniProtKB-UniRule"/>
</dbReference>
<keyword evidence="5 10" id="KW-0560">Oxidoreductase</keyword>
<evidence type="ECO:0000256" key="7">
    <source>
        <dbReference type="ARBA" id="ARBA00023152"/>
    </source>
</evidence>
<comment type="similarity">
    <text evidence="2 10 12">Belongs to the glyceraldehyde-3-phosphate dehydrogenase family.</text>
</comment>
<evidence type="ECO:0000256" key="9">
    <source>
        <dbReference type="ARBA" id="ARBA00048853"/>
    </source>
</evidence>
<dbReference type="Gene3D" id="3.40.50.720">
    <property type="entry name" value="NAD(P)-binding Rossmann-like Domain"/>
    <property type="match status" value="1"/>
</dbReference>
<feature type="binding site" evidence="10">
    <location>
        <position position="168"/>
    </location>
    <ligand>
        <name>NAD(+)</name>
        <dbReference type="ChEBI" id="CHEBI:57540"/>
    </ligand>
</feature>
<reference evidence="14" key="1">
    <citation type="submission" date="2022-09" db="EMBL/GenBank/DDBJ databases">
        <title>Haloadaptaus new haloarchaeum isolated from saline soil.</title>
        <authorList>
            <person name="Duran-Viseras A."/>
            <person name="Sanchez-Porro C."/>
            <person name="Ventosa A."/>
        </authorList>
    </citation>
    <scope>NUCLEOTIDE SEQUENCE</scope>
    <source>
        <strain evidence="14">F3-133</strain>
    </source>
</reference>
<dbReference type="InterPro" id="IPR020831">
    <property type="entry name" value="GlycerAld/Erythrose_P_DH"/>
</dbReference>
<dbReference type="InterPro" id="IPR020830">
    <property type="entry name" value="GlycerAld_3-P_DH_AS"/>
</dbReference>
<dbReference type="PIRSF" id="PIRSF000149">
    <property type="entry name" value="GAP_DH"/>
    <property type="match status" value="1"/>
</dbReference>
<keyword evidence="6 10" id="KW-0520">NAD</keyword>
<evidence type="ECO:0000256" key="1">
    <source>
        <dbReference type="ARBA" id="ARBA00004869"/>
    </source>
</evidence>
<comment type="subunit">
    <text evidence="3 10 12">Homotetramer.</text>
</comment>
<evidence type="ECO:0000256" key="10">
    <source>
        <dbReference type="HAMAP-Rule" id="MF_00559"/>
    </source>
</evidence>
<evidence type="ECO:0000256" key="12">
    <source>
        <dbReference type="RuleBase" id="RU003388"/>
    </source>
</evidence>
<organism evidence="14 15">
    <name type="scientific">Halorutilus salinus</name>
    <dbReference type="NCBI Taxonomy" id="2487751"/>
    <lineage>
        <taxon>Archaea</taxon>
        <taxon>Methanobacteriati</taxon>
        <taxon>Methanobacteriota</taxon>
        <taxon>Stenosarchaea group</taxon>
        <taxon>Halobacteria</taxon>
        <taxon>Halorutilales</taxon>
        <taxon>Halorutilaceae</taxon>
        <taxon>Halorutilus</taxon>
    </lineage>
</organism>
<feature type="binding site" evidence="10">
    <location>
        <begin position="11"/>
        <end position="12"/>
    </location>
    <ligand>
        <name>NAD(+)</name>
        <dbReference type="ChEBI" id="CHEBI:57540"/>
    </ligand>
</feature>
<keyword evidence="7 10" id="KW-0324">Glycolysis</keyword>
<evidence type="ECO:0000256" key="6">
    <source>
        <dbReference type="ARBA" id="ARBA00023027"/>
    </source>
</evidence>
<dbReference type="EMBL" id="RKLV01000001">
    <property type="protein sequence ID" value="MCX2817961.1"/>
    <property type="molecule type" value="Genomic_DNA"/>
</dbReference>
<dbReference type="CDD" id="cd18127">
    <property type="entry name" value="GAPDH_II_C"/>
    <property type="match status" value="1"/>
</dbReference>
<comment type="caution">
    <text evidence="14">The sequence shown here is derived from an EMBL/GenBank/DDBJ whole genome shotgun (WGS) entry which is preliminary data.</text>
</comment>
<evidence type="ECO:0000256" key="3">
    <source>
        <dbReference type="ARBA" id="ARBA00011881"/>
    </source>
</evidence>
<dbReference type="RefSeq" id="WP_266085520.1">
    <property type="nucleotide sequence ID" value="NZ_RKLV01000001.1"/>
</dbReference>
<evidence type="ECO:0000256" key="11">
    <source>
        <dbReference type="PIRSR" id="PIRSR000149-1"/>
    </source>
</evidence>
<dbReference type="HAMAP" id="MF_00559">
    <property type="entry name" value="G3P_dehdrog_arch"/>
    <property type="match status" value="1"/>
</dbReference>
<dbReference type="GO" id="GO:0051287">
    <property type="term" value="F:NAD binding"/>
    <property type="evidence" value="ECO:0007669"/>
    <property type="project" value="UniProtKB-UniRule"/>
</dbReference>
<keyword evidence="10 12" id="KW-0963">Cytoplasm</keyword>
<sequence>MVDVAVNGYGTIGKRVADAVALQDGMDLVGVAKTKPNFEARNAVERGYPLYAAVKERADEFADAGIDTAGTVGEMLERAEVVIDACPSGVGAQNASMYDDHDVKAVFQGGEDDAVAERSFNASANYGDCVGADSVRVVSCNTTGLLRVLHPLERDHGIGKVRATLVRRGGDPSQHGRGPINDILPNPITIPSHHGPDVRTVMDVDITTTGFKVPATLMHVHSLNVETEASRAEVIETLEDESRVRFVEPDDRVSSTAEIKEMMLDEGRPRGDAWENMVWRDSVSVEDGELYLFQAIHQESDVVPENVDAVRAIAGTADRDESVRATNETLGI</sequence>